<dbReference type="AlphaFoldDB" id="A0A6A6RKF6"/>
<sequence length="669" mass="75228">MGKRPLQPALATKIGEAPIPQSRSNVVAKFKSCGPSPSDGKEVWEQTSLIVCLKFTRNVDALQSIVSKPPVPTRPYQTTRNGDQNVGSRLTGQTSGETPGTRATVGHSVEPTDGTKRKRTATPQTAASKRSTAVDTTTTKRTETPRTKSRNATPQSMMTVLTSTPIPSIEPHEPIRAFPLFLRQWKDETQNFNMKTVVASLRSADREMEPLSSKYTWFPEATPIDAILPPGVPLTAKEINAYYPHHIRWKGVMLRLVNNRYRGPELIAIQSWFRGLSQTPISGPKINQFMRDVLRNTGLPDFKTTEYKGKPDRNLNTTHYTPGRFIENQRGGLVVPTFDDLLKGLKYLPTGAHARGLTQCLVWYLNQKRTGRSELQFNVLHTQALIRALKEPLRGYGPQNLDMSALEEWKENGRFTEKKVEDEKRKCNVPEKEEETLKRPKLEINIARGSVKAQVTIHLRHVLTFPCMAMINMAAEGLVMGIKKAEMRQGMAEESDTDEEDVSPSPLKQASRKTKEPSAVPNTEAFEKNVEPAKEPTPTPDPEKPTQPPSIADLFRGYRIPKRKRVEEEPEVEPPRKKVATEELGVPPTGPRALSSTPQQDEHHTSMRPATPQWPVRPGYSTSNSMQFTSQDGGHYNGDRRNYSSGTRYNGQYDDGHGYRDGYRYDERR</sequence>
<feature type="region of interest" description="Disordered" evidence="1">
    <location>
        <begin position="489"/>
        <end position="669"/>
    </location>
</feature>
<feature type="compositionally biased region" description="Polar residues" evidence="1">
    <location>
        <begin position="75"/>
        <end position="98"/>
    </location>
</feature>
<feature type="compositionally biased region" description="Pro residues" evidence="1">
    <location>
        <begin position="535"/>
        <end position="548"/>
    </location>
</feature>
<organism evidence="2 3">
    <name type="scientific">Massarina eburnea CBS 473.64</name>
    <dbReference type="NCBI Taxonomy" id="1395130"/>
    <lineage>
        <taxon>Eukaryota</taxon>
        <taxon>Fungi</taxon>
        <taxon>Dikarya</taxon>
        <taxon>Ascomycota</taxon>
        <taxon>Pezizomycotina</taxon>
        <taxon>Dothideomycetes</taxon>
        <taxon>Pleosporomycetidae</taxon>
        <taxon>Pleosporales</taxon>
        <taxon>Massarineae</taxon>
        <taxon>Massarinaceae</taxon>
        <taxon>Massarina</taxon>
    </lineage>
</organism>
<feature type="compositionally biased region" description="Acidic residues" evidence="1">
    <location>
        <begin position="493"/>
        <end position="502"/>
    </location>
</feature>
<accession>A0A6A6RKF6</accession>
<evidence type="ECO:0000313" key="3">
    <source>
        <dbReference type="Proteomes" id="UP000799753"/>
    </source>
</evidence>
<reference evidence="2" key="1">
    <citation type="journal article" date="2020" name="Stud. Mycol.">
        <title>101 Dothideomycetes genomes: a test case for predicting lifestyles and emergence of pathogens.</title>
        <authorList>
            <person name="Haridas S."/>
            <person name="Albert R."/>
            <person name="Binder M."/>
            <person name="Bloem J."/>
            <person name="Labutti K."/>
            <person name="Salamov A."/>
            <person name="Andreopoulos B."/>
            <person name="Baker S."/>
            <person name="Barry K."/>
            <person name="Bills G."/>
            <person name="Bluhm B."/>
            <person name="Cannon C."/>
            <person name="Castanera R."/>
            <person name="Culley D."/>
            <person name="Daum C."/>
            <person name="Ezra D."/>
            <person name="Gonzalez J."/>
            <person name="Henrissat B."/>
            <person name="Kuo A."/>
            <person name="Liang C."/>
            <person name="Lipzen A."/>
            <person name="Lutzoni F."/>
            <person name="Magnuson J."/>
            <person name="Mondo S."/>
            <person name="Nolan M."/>
            <person name="Ohm R."/>
            <person name="Pangilinan J."/>
            <person name="Park H.-J."/>
            <person name="Ramirez L."/>
            <person name="Alfaro M."/>
            <person name="Sun H."/>
            <person name="Tritt A."/>
            <person name="Yoshinaga Y."/>
            <person name="Zwiers L.-H."/>
            <person name="Turgeon B."/>
            <person name="Goodwin S."/>
            <person name="Spatafora J."/>
            <person name="Crous P."/>
            <person name="Grigoriev I."/>
        </authorList>
    </citation>
    <scope>NUCLEOTIDE SEQUENCE</scope>
    <source>
        <strain evidence="2">CBS 473.64</strain>
    </source>
</reference>
<gene>
    <name evidence="2" type="ORF">P280DRAFT_523048</name>
</gene>
<evidence type="ECO:0000313" key="2">
    <source>
        <dbReference type="EMBL" id="KAF2635503.1"/>
    </source>
</evidence>
<proteinExistence type="predicted"/>
<dbReference type="OrthoDB" id="3796227at2759"/>
<keyword evidence="3" id="KW-1185">Reference proteome</keyword>
<dbReference type="EMBL" id="MU006806">
    <property type="protein sequence ID" value="KAF2635503.1"/>
    <property type="molecule type" value="Genomic_DNA"/>
</dbReference>
<feature type="compositionally biased region" description="Basic and acidic residues" evidence="1">
    <location>
        <begin position="525"/>
        <end position="534"/>
    </location>
</feature>
<dbReference type="Proteomes" id="UP000799753">
    <property type="component" value="Unassembled WGS sequence"/>
</dbReference>
<name>A0A6A6RKF6_9PLEO</name>
<protein>
    <submittedName>
        <fullName evidence="2">Uncharacterized protein</fullName>
    </submittedName>
</protein>
<feature type="compositionally biased region" description="Low complexity" evidence="1">
    <location>
        <begin position="128"/>
        <end position="137"/>
    </location>
</feature>
<evidence type="ECO:0000256" key="1">
    <source>
        <dbReference type="SAM" id="MobiDB-lite"/>
    </source>
</evidence>
<feature type="compositionally biased region" description="Basic and acidic residues" evidence="1">
    <location>
        <begin position="654"/>
        <end position="669"/>
    </location>
</feature>
<feature type="compositionally biased region" description="Polar residues" evidence="1">
    <location>
        <begin position="620"/>
        <end position="632"/>
    </location>
</feature>
<feature type="region of interest" description="Disordered" evidence="1">
    <location>
        <begin position="66"/>
        <end position="154"/>
    </location>
</feature>